<dbReference type="OrthoDB" id="3523661at2759"/>
<organism evidence="3 4">
    <name type="scientific">Sclerotinia borealis (strain F-4128)</name>
    <dbReference type="NCBI Taxonomy" id="1432307"/>
    <lineage>
        <taxon>Eukaryota</taxon>
        <taxon>Fungi</taxon>
        <taxon>Dikarya</taxon>
        <taxon>Ascomycota</taxon>
        <taxon>Pezizomycotina</taxon>
        <taxon>Leotiomycetes</taxon>
        <taxon>Helotiales</taxon>
        <taxon>Sclerotiniaceae</taxon>
        <taxon>Sclerotinia</taxon>
    </lineage>
</organism>
<protein>
    <submittedName>
        <fullName evidence="3">Uncharacterized protein</fullName>
    </submittedName>
</protein>
<proteinExistence type="predicted"/>
<dbReference type="AlphaFoldDB" id="W9CRB4"/>
<sequence>MSKVKELEESFKKSSADFDRNALKLKKQIEQTQEELQKYKDKNDRHVTELGKFQERLVNFQKEFQETVAEHKDCYGLVASSNEDGDADVDLDGDDDGDRGVDLNGGEDMDGKVKKS</sequence>
<dbReference type="EMBL" id="AYSA01000105">
    <property type="protein sequence ID" value="ESZ97035.1"/>
    <property type="molecule type" value="Genomic_DNA"/>
</dbReference>
<feature type="coiled-coil region" evidence="1">
    <location>
        <begin position="15"/>
        <end position="56"/>
    </location>
</feature>
<evidence type="ECO:0000256" key="2">
    <source>
        <dbReference type="SAM" id="MobiDB-lite"/>
    </source>
</evidence>
<reference evidence="3 4" key="1">
    <citation type="journal article" date="2014" name="Genome Announc.">
        <title>Draft genome sequence of Sclerotinia borealis, a psychrophilic plant pathogenic fungus.</title>
        <authorList>
            <person name="Mardanov A.V."/>
            <person name="Beletsky A.V."/>
            <person name="Kadnikov V.V."/>
            <person name="Ignatov A.N."/>
            <person name="Ravin N.V."/>
        </authorList>
    </citation>
    <scope>NUCLEOTIDE SEQUENCE [LARGE SCALE GENOMIC DNA]</scope>
    <source>
        <strain evidence="4">F-4157</strain>
    </source>
</reference>
<gene>
    <name evidence="3" type="ORF">SBOR_2580</name>
</gene>
<feature type="compositionally biased region" description="Acidic residues" evidence="2">
    <location>
        <begin position="83"/>
        <end position="97"/>
    </location>
</feature>
<accession>W9CRB4</accession>
<dbReference type="Proteomes" id="UP000019487">
    <property type="component" value="Unassembled WGS sequence"/>
</dbReference>
<evidence type="ECO:0000313" key="4">
    <source>
        <dbReference type="Proteomes" id="UP000019487"/>
    </source>
</evidence>
<comment type="caution">
    <text evidence="3">The sequence shown here is derived from an EMBL/GenBank/DDBJ whole genome shotgun (WGS) entry which is preliminary data.</text>
</comment>
<keyword evidence="4" id="KW-1185">Reference proteome</keyword>
<name>W9CRB4_SCLBF</name>
<feature type="region of interest" description="Disordered" evidence="2">
    <location>
        <begin position="79"/>
        <end position="116"/>
    </location>
</feature>
<evidence type="ECO:0000313" key="3">
    <source>
        <dbReference type="EMBL" id="ESZ97035.1"/>
    </source>
</evidence>
<evidence type="ECO:0000256" key="1">
    <source>
        <dbReference type="SAM" id="Coils"/>
    </source>
</evidence>
<dbReference type="HOGENOM" id="CLU_2333377_0_0_1"/>
<keyword evidence="1" id="KW-0175">Coiled coil</keyword>